<sequence>QYLLFSVSFLAVLYLFIYLYTATSTHIIYLTFNNTASFLDSASVSFAAISETIIMNKILEYSEITLLVSIFFLAALIFLSNEQHITTNLMLKVFICLFLMIHCCYATRLLSPSVTIALSSLLFKWSLARAVGLGYLSPLGVFCSHPKSWRLGFVSAYRDGGGNVLMLEVVFGFSCRWSSWLRVWIFIHLTLRLEICIGCSASLAILICLPSCGVVVVAAYLPTGVRAVAKIDSVRSPSSVPSSVYL</sequence>
<keyword evidence="1" id="KW-0812">Transmembrane</keyword>
<comment type="caution">
    <text evidence="2">The sequence shown here is derived from an EMBL/GenBank/DDBJ whole genome shotgun (WGS) entry which is preliminary data.</text>
</comment>
<feature type="transmembrane region" description="Helical" evidence="1">
    <location>
        <begin position="201"/>
        <end position="221"/>
    </location>
</feature>
<feature type="transmembrane region" description="Helical" evidence="1">
    <location>
        <begin position="122"/>
        <end position="143"/>
    </location>
</feature>
<gene>
    <name evidence="2" type="ORF">L9F63_017896</name>
</gene>
<evidence type="ECO:0000313" key="2">
    <source>
        <dbReference type="EMBL" id="KAJ9588809.1"/>
    </source>
</evidence>
<name>A0AAD8EG97_DIPPU</name>
<feature type="non-terminal residue" evidence="2">
    <location>
        <position position="246"/>
    </location>
</feature>
<dbReference type="EMBL" id="JASPKZ010005302">
    <property type="protein sequence ID" value="KAJ9588809.1"/>
    <property type="molecule type" value="Genomic_DNA"/>
</dbReference>
<accession>A0AAD8EG97</accession>
<reference evidence="2" key="1">
    <citation type="journal article" date="2023" name="IScience">
        <title>Live-bearing cockroach genome reveals convergent evolutionary mechanisms linked to viviparity in insects and beyond.</title>
        <authorList>
            <person name="Fouks B."/>
            <person name="Harrison M.C."/>
            <person name="Mikhailova A.A."/>
            <person name="Marchal E."/>
            <person name="English S."/>
            <person name="Carruthers M."/>
            <person name="Jennings E.C."/>
            <person name="Chiamaka E.L."/>
            <person name="Frigard R.A."/>
            <person name="Pippel M."/>
            <person name="Attardo G.M."/>
            <person name="Benoit J.B."/>
            <person name="Bornberg-Bauer E."/>
            <person name="Tobe S.S."/>
        </authorList>
    </citation>
    <scope>NUCLEOTIDE SEQUENCE</scope>
    <source>
        <strain evidence="2">Stay&amp;Tobe</strain>
    </source>
</reference>
<keyword evidence="3" id="KW-1185">Reference proteome</keyword>
<reference evidence="2" key="2">
    <citation type="submission" date="2023-05" db="EMBL/GenBank/DDBJ databases">
        <authorList>
            <person name="Fouks B."/>
        </authorList>
    </citation>
    <scope>NUCLEOTIDE SEQUENCE</scope>
    <source>
        <strain evidence="2">Stay&amp;Tobe</strain>
        <tissue evidence="2">Testes</tissue>
    </source>
</reference>
<feature type="transmembrane region" description="Helical" evidence="1">
    <location>
        <begin position="164"/>
        <end position="189"/>
    </location>
</feature>
<dbReference type="AlphaFoldDB" id="A0AAD8EG97"/>
<feature type="transmembrane region" description="Helical" evidence="1">
    <location>
        <begin position="91"/>
        <end position="110"/>
    </location>
</feature>
<keyword evidence="1" id="KW-1133">Transmembrane helix</keyword>
<keyword evidence="1" id="KW-0472">Membrane</keyword>
<protein>
    <submittedName>
        <fullName evidence="2">Uncharacterized protein</fullName>
    </submittedName>
</protein>
<feature type="transmembrane region" description="Helical" evidence="1">
    <location>
        <begin position="61"/>
        <end position="79"/>
    </location>
</feature>
<dbReference type="Proteomes" id="UP001233999">
    <property type="component" value="Unassembled WGS sequence"/>
</dbReference>
<evidence type="ECO:0000256" key="1">
    <source>
        <dbReference type="SAM" id="Phobius"/>
    </source>
</evidence>
<feature type="transmembrane region" description="Helical" evidence="1">
    <location>
        <begin position="7"/>
        <end position="32"/>
    </location>
</feature>
<feature type="non-terminal residue" evidence="2">
    <location>
        <position position="1"/>
    </location>
</feature>
<proteinExistence type="predicted"/>
<organism evidence="2 3">
    <name type="scientific">Diploptera punctata</name>
    <name type="common">Pacific beetle cockroach</name>
    <dbReference type="NCBI Taxonomy" id="6984"/>
    <lineage>
        <taxon>Eukaryota</taxon>
        <taxon>Metazoa</taxon>
        <taxon>Ecdysozoa</taxon>
        <taxon>Arthropoda</taxon>
        <taxon>Hexapoda</taxon>
        <taxon>Insecta</taxon>
        <taxon>Pterygota</taxon>
        <taxon>Neoptera</taxon>
        <taxon>Polyneoptera</taxon>
        <taxon>Dictyoptera</taxon>
        <taxon>Blattodea</taxon>
        <taxon>Blaberoidea</taxon>
        <taxon>Blaberidae</taxon>
        <taxon>Diplopterinae</taxon>
        <taxon>Diploptera</taxon>
    </lineage>
</organism>
<evidence type="ECO:0000313" key="3">
    <source>
        <dbReference type="Proteomes" id="UP001233999"/>
    </source>
</evidence>